<dbReference type="EMBL" id="MT074484">
    <property type="protein sequence ID" value="QIO03856.1"/>
    <property type="molecule type" value="Genomic_DNA"/>
</dbReference>
<accession>A0A6G8RR31</accession>
<dbReference type="Proteomes" id="UP000501778">
    <property type="component" value="Segment"/>
</dbReference>
<proteinExistence type="predicted"/>
<name>A0A6G8RR31_9CAUD</name>
<reference evidence="2" key="1">
    <citation type="submission" date="2020-02" db="EMBL/GenBank/DDBJ databases">
        <authorList>
            <person name="Olsen N.S."/>
            <person name="Forero-Junco L."/>
            <person name="Kot W."/>
            <person name="Hansen L.H."/>
        </authorList>
    </citation>
    <scope>NUCLEOTIDE SEQUENCE [LARGE SCALE GENOMIC DNA]</scope>
</reference>
<sequence length="78" mass="8868">MSDITNNKLTDETLKACKTEATISRVKAVADLYALCWESGEVVTYTPDPEKATIWLNNYSGTCIQEYVKLERLQQRHA</sequence>
<gene>
    <name evidence="1" type="ORF">celemicas_64</name>
</gene>
<organism evidence="1 2">
    <name type="scientific">Salmonella phage celemicas</name>
    <dbReference type="NCBI Taxonomy" id="2713289"/>
    <lineage>
        <taxon>Viruses</taxon>
        <taxon>Duplodnaviria</taxon>
        <taxon>Heunggongvirae</taxon>
        <taxon>Uroviricota</taxon>
        <taxon>Caudoviricetes</taxon>
        <taxon>Sarkviridae</taxon>
        <taxon>Guernseyvirinae</taxon>
        <taxon>Jerseyvirus</taxon>
        <taxon>Jerseyvirus celemicas</taxon>
    </lineage>
</organism>
<protein>
    <submittedName>
        <fullName evidence="1">EaA</fullName>
    </submittedName>
</protein>
<evidence type="ECO:0000313" key="2">
    <source>
        <dbReference type="Proteomes" id="UP000501778"/>
    </source>
</evidence>
<keyword evidence="2" id="KW-1185">Reference proteome</keyword>
<evidence type="ECO:0000313" key="1">
    <source>
        <dbReference type="EMBL" id="QIO03856.1"/>
    </source>
</evidence>